<dbReference type="GO" id="GO:0004519">
    <property type="term" value="F:endonuclease activity"/>
    <property type="evidence" value="ECO:0007669"/>
    <property type="project" value="UniProtKB-KW"/>
</dbReference>
<dbReference type="GO" id="GO:0016787">
    <property type="term" value="F:hydrolase activity"/>
    <property type="evidence" value="ECO:0007669"/>
    <property type="project" value="UniProtKB-KW"/>
</dbReference>
<dbReference type="PANTHER" id="PTHR14859">
    <property type="entry name" value="CALCOFLUOR WHITE HYPERSENSITIVE PROTEIN PRECURSOR"/>
    <property type="match status" value="1"/>
</dbReference>
<keyword evidence="2" id="KW-0540">Nuclease</keyword>
<keyword evidence="2" id="KW-0378">Hydrolase</keyword>
<evidence type="ECO:0000259" key="1">
    <source>
        <dbReference type="Pfam" id="PF03372"/>
    </source>
</evidence>
<evidence type="ECO:0000313" key="3">
    <source>
        <dbReference type="Proteomes" id="UP000198512"/>
    </source>
</evidence>
<dbReference type="Proteomes" id="UP000198512">
    <property type="component" value="Unassembled WGS sequence"/>
</dbReference>
<keyword evidence="2" id="KW-0255">Endonuclease</keyword>
<organism evidence="2 3">
    <name type="scientific">Pseudomonas cuatrocienegasensis</name>
    <dbReference type="NCBI Taxonomy" id="543360"/>
    <lineage>
        <taxon>Bacteria</taxon>
        <taxon>Pseudomonadati</taxon>
        <taxon>Pseudomonadota</taxon>
        <taxon>Gammaproteobacteria</taxon>
        <taxon>Pseudomonadales</taxon>
        <taxon>Pseudomonadaceae</taxon>
        <taxon>Pseudomonas</taxon>
    </lineage>
</organism>
<sequence>MSPVLPEAPTAASNPAPAPSEMRLRVLTLNTHKGFSFFNRRFILPELREAVRAAAADIVFLQEVHGTHVGHPQRYRDWPSMPQYEFLADSIWPEFSYGRNAVYPEGDHGNALLSKFPISTHRNLDISVGDHEERGLLHSVLQLGGQRELHAICVHLGLYESQRQEQLGLLGRLLQELPADAPVIVAGDFNDWRQRADAVLAEHGLHEAFAQAFGAPARSFPARWPLLRLDRIYVRNATTHVPQVLNRRPWSHLSDHAPLAVEVRL</sequence>
<accession>A0ABY1BFQ0</accession>
<gene>
    <name evidence="2" type="ORF">SAMN05216600_109112</name>
</gene>
<dbReference type="Gene3D" id="3.60.10.10">
    <property type="entry name" value="Endonuclease/exonuclease/phosphatase"/>
    <property type="match status" value="1"/>
</dbReference>
<dbReference type="EMBL" id="FOFP01000009">
    <property type="protein sequence ID" value="SEQ74682.1"/>
    <property type="molecule type" value="Genomic_DNA"/>
</dbReference>
<dbReference type="PANTHER" id="PTHR14859:SF15">
    <property type="entry name" value="ENDONUCLEASE_EXONUCLEASE_PHOSPHATASE DOMAIN-CONTAINING PROTEIN"/>
    <property type="match status" value="1"/>
</dbReference>
<evidence type="ECO:0000313" key="2">
    <source>
        <dbReference type="EMBL" id="SEQ74682.1"/>
    </source>
</evidence>
<keyword evidence="3" id="KW-1185">Reference proteome</keyword>
<protein>
    <submittedName>
        <fullName evidence="2">Metal-dependent hydrolase, endonuclease/exonuclease/phosphatase family</fullName>
    </submittedName>
</protein>
<feature type="domain" description="Endonuclease/exonuclease/phosphatase" evidence="1">
    <location>
        <begin position="47"/>
        <end position="256"/>
    </location>
</feature>
<comment type="caution">
    <text evidence="2">The sequence shown here is derived from an EMBL/GenBank/DDBJ whole genome shotgun (WGS) entry which is preliminary data.</text>
</comment>
<dbReference type="InterPro" id="IPR036691">
    <property type="entry name" value="Endo/exonu/phosph_ase_sf"/>
</dbReference>
<reference evidence="2 3" key="1">
    <citation type="submission" date="2016-10" db="EMBL/GenBank/DDBJ databases">
        <authorList>
            <person name="Varghese N."/>
            <person name="Submissions S."/>
        </authorList>
    </citation>
    <scope>NUCLEOTIDE SEQUENCE [LARGE SCALE GENOMIC DNA]</scope>
    <source>
        <strain evidence="2 3">CIP 109853</strain>
    </source>
</reference>
<dbReference type="SUPFAM" id="SSF56219">
    <property type="entry name" value="DNase I-like"/>
    <property type="match status" value="1"/>
</dbReference>
<proteinExistence type="predicted"/>
<dbReference type="Pfam" id="PF03372">
    <property type="entry name" value="Exo_endo_phos"/>
    <property type="match status" value="1"/>
</dbReference>
<dbReference type="InterPro" id="IPR051916">
    <property type="entry name" value="GPI-anchor_lipid_remodeler"/>
</dbReference>
<name>A0ABY1BFQ0_9PSED</name>
<dbReference type="InterPro" id="IPR005135">
    <property type="entry name" value="Endo/exonuclease/phosphatase"/>
</dbReference>